<accession>A0ACC1S433</accession>
<organism evidence="1 2">
    <name type="scientific">Fusarium decemcellulare</name>
    <dbReference type="NCBI Taxonomy" id="57161"/>
    <lineage>
        <taxon>Eukaryota</taxon>
        <taxon>Fungi</taxon>
        <taxon>Dikarya</taxon>
        <taxon>Ascomycota</taxon>
        <taxon>Pezizomycotina</taxon>
        <taxon>Sordariomycetes</taxon>
        <taxon>Hypocreomycetidae</taxon>
        <taxon>Hypocreales</taxon>
        <taxon>Nectriaceae</taxon>
        <taxon>Fusarium</taxon>
        <taxon>Fusarium decemcellulare species complex</taxon>
    </lineage>
</organism>
<gene>
    <name evidence="1" type="ORF">NM208_g8825</name>
</gene>
<sequence>MLLAALSTNIQYSREALQVPAGLYPATHTENPPADDELSVEFSTSLSSTHATTSRQTVERKTTSETQHETHTDNVISPTSYKEESNAKTLHSRTKHTDKNDTRALGETDSNTTCRMSLKTFELMGGTPMA</sequence>
<evidence type="ECO:0000313" key="2">
    <source>
        <dbReference type="Proteomes" id="UP001148629"/>
    </source>
</evidence>
<reference evidence="1" key="1">
    <citation type="submission" date="2022-08" db="EMBL/GenBank/DDBJ databases">
        <title>Genome Sequence of Fusarium decemcellulare.</title>
        <authorList>
            <person name="Buettner E."/>
        </authorList>
    </citation>
    <scope>NUCLEOTIDE SEQUENCE</scope>
    <source>
        <strain evidence="1">Babe19</strain>
    </source>
</reference>
<keyword evidence="2" id="KW-1185">Reference proteome</keyword>
<protein>
    <submittedName>
        <fullName evidence="1">Uncharacterized protein</fullName>
    </submittedName>
</protein>
<dbReference type="EMBL" id="JANRMS010001050">
    <property type="protein sequence ID" value="KAJ3531566.1"/>
    <property type="molecule type" value="Genomic_DNA"/>
</dbReference>
<name>A0ACC1S433_9HYPO</name>
<dbReference type="Proteomes" id="UP001148629">
    <property type="component" value="Unassembled WGS sequence"/>
</dbReference>
<proteinExistence type="predicted"/>
<comment type="caution">
    <text evidence="1">The sequence shown here is derived from an EMBL/GenBank/DDBJ whole genome shotgun (WGS) entry which is preliminary data.</text>
</comment>
<evidence type="ECO:0000313" key="1">
    <source>
        <dbReference type="EMBL" id="KAJ3531566.1"/>
    </source>
</evidence>